<dbReference type="Pfam" id="PF03328">
    <property type="entry name" value="HpcH_HpaI"/>
    <property type="match status" value="1"/>
</dbReference>
<protein>
    <submittedName>
        <fullName evidence="5">4-hydroxy-2-oxoheptanedioate aldolase</fullName>
    </submittedName>
</protein>
<dbReference type="AlphaFoldDB" id="A0A4Q7RYZ9"/>
<dbReference type="Proteomes" id="UP000291078">
    <property type="component" value="Unassembled WGS sequence"/>
</dbReference>
<dbReference type="GO" id="GO:0016832">
    <property type="term" value="F:aldehyde-lyase activity"/>
    <property type="evidence" value="ECO:0007669"/>
    <property type="project" value="TreeGrafter"/>
</dbReference>
<dbReference type="GO" id="GO:0005737">
    <property type="term" value="C:cytoplasm"/>
    <property type="evidence" value="ECO:0007669"/>
    <property type="project" value="TreeGrafter"/>
</dbReference>
<name>A0A4Q7RYZ9_9BURK</name>
<dbReference type="RefSeq" id="WP_130391333.1">
    <property type="nucleotide sequence ID" value="NZ_SGXM01000002.1"/>
</dbReference>
<dbReference type="InterPro" id="IPR040442">
    <property type="entry name" value="Pyrv_kinase-like_dom_sf"/>
</dbReference>
<evidence type="ECO:0000256" key="1">
    <source>
        <dbReference type="ARBA" id="ARBA00005568"/>
    </source>
</evidence>
<evidence type="ECO:0000313" key="6">
    <source>
        <dbReference type="Proteomes" id="UP000291078"/>
    </source>
</evidence>
<dbReference type="PANTHER" id="PTHR30502">
    <property type="entry name" value="2-KETO-3-DEOXY-L-RHAMNONATE ALDOLASE"/>
    <property type="match status" value="1"/>
</dbReference>
<reference evidence="5 6" key="1">
    <citation type="journal article" date="2015" name="Stand. Genomic Sci.">
        <title>Genomic Encyclopedia of Bacterial and Archaeal Type Strains, Phase III: the genomes of soil and plant-associated and newly described type strains.</title>
        <authorList>
            <person name="Whitman W.B."/>
            <person name="Woyke T."/>
            <person name="Klenk H.P."/>
            <person name="Zhou Y."/>
            <person name="Lilburn T.G."/>
            <person name="Beck B.J."/>
            <person name="De Vos P."/>
            <person name="Vandamme P."/>
            <person name="Eisen J.A."/>
            <person name="Garrity G."/>
            <person name="Hugenholtz P."/>
            <person name="Kyrpides N.C."/>
        </authorList>
    </citation>
    <scope>NUCLEOTIDE SEQUENCE [LARGE SCALE GENOMIC DNA]</scope>
    <source>
        <strain evidence="5 6">ASC-9842</strain>
    </source>
</reference>
<dbReference type="GO" id="GO:0046872">
    <property type="term" value="F:metal ion binding"/>
    <property type="evidence" value="ECO:0007669"/>
    <property type="project" value="UniProtKB-KW"/>
</dbReference>
<comment type="similarity">
    <text evidence="1">Belongs to the HpcH/HpaI aldolase family.</text>
</comment>
<accession>A0A4Q7RYZ9</accession>
<keyword evidence="3" id="KW-0456">Lyase</keyword>
<organism evidence="5 6">
    <name type="scientific">Cupriavidus agavae</name>
    <dbReference type="NCBI Taxonomy" id="1001822"/>
    <lineage>
        <taxon>Bacteria</taxon>
        <taxon>Pseudomonadati</taxon>
        <taxon>Pseudomonadota</taxon>
        <taxon>Betaproteobacteria</taxon>
        <taxon>Burkholderiales</taxon>
        <taxon>Burkholderiaceae</taxon>
        <taxon>Cupriavidus</taxon>
    </lineage>
</organism>
<evidence type="ECO:0000259" key="4">
    <source>
        <dbReference type="Pfam" id="PF03328"/>
    </source>
</evidence>
<dbReference type="OrthoDB" id="86160at2"/>
<feature type="domain" description="HpcH/HpaI aldolase/citrate lyase" evidence="4">
    <location>
        <begin position="23"/>
        <end position="223"/>
    </location>
</feature>
<evidence type="ECO:0000256" key="2">
    <source>
        <dbReference type="ARBA" id="ARBA00022723"/>
    </source>
</evidence>
<sequence>MTIQHPIDDRLPALLRSGNPLRGIFTALPSPAIVEMCAYAGFTFVIIDNEHGAADFETTEHMLRAARATGILPVVRCFLEDIPRVLDMGASGVQVPMIETADDARDLVQRVRYPGTGRRGSAFSGRAAGYGAFPGAGHTARSNDGVALIAMIETPEGVRNVAEIAAVPGIDAVFVGPNDLAHAMGHGNDWKAPAVATAIEQTLRAIDAAGKCGGIIALGVEDENLYGGFGARYFATVATSVITQALRQAATAGGQTQAPALRY</sequence>
<proteinExistence type="inferred from homology"/>
<dbReference type="SUPFAM" id="SSF51621">
    <property type="entry name" value="Phosphoenolpyruvate/pyruvate domain"/>
    <property type="match status" value="1"/>
</dbReference>
<dbReference type="Gene3D" id="3.20.20.60">
    <property type="entry name" value="Phosphoenolpyruvate-binding domains"/>
    <property type="match status" value="1"/>
</dbReference>
<dbReference type="InterPro" id="IPR050251">
    <property type="entry name" value="HpcH-HpaI_aldolase"/>
</dbReference>
<dbReference type="PANTHER" id="PTHR30502:SF0">
    <property type="entry name" value="PHOSPHOENOLPYRUVATE CARBOXYLASE FAMILY PROTEIN"/>
    <property type="match status" value="1"/>
</dbReference>
<dbReference type="EMBL" id="SGXM01000002">
    <property type="protein sequence ID" value="RZT39131.1"/>
    <property type="molecule type" value="Genomic_DNA"/>
</dbReference>
<keyword evidence="6" id="KW-1185">Reference proteome</keyword>
<comment type="caution">
    <text evidence="5">The sequence shown here is derived from an EMBL/GenBank/DDBJ whole genome shotgun (WGS) entry which is preliminary data.</text>
</comment>
<keyword evidence="2" id="KW-0479">Metal-binding</keyword>
<evidence type="ECO:0000256" key="3">
    <source>
        <dbReference type="ARBA" id="ARBA00023239"/>
    </source>
</evidence>
<evidence type="ECO:0000313" key="5">
    <source>
        <dbReference type="EMBL" id="RZT39131.1"/>
    </source>
</evidence>
<dbReference type="InterPro" id="IPR005000">
    <property type="entry name" value="Aldolase/citrate-lyase_domain"/>
</dbReference>
<dbReference type="InterPro" id="IPR015813">
    <property type="entry name" value="Pyrv/PenolPyrv_kinase-like_dom"/>
</dbReference>
<gene>
    <name evidence="5" type="ORF">EV147_2325</name>
</gene>